<gene>
    <name evidence="8" type="ORF">ASN_3211</name>
</gene>
<organism evidence="8 9">
    <name type="scientific">Acetobacter senegalensis</name>
    <dbReference type="NCBI Taxonomy" id="446692"/>
    <lineage>
        <taxon>Bacteria</taxon>
        <taxon>Pseudomonadati</taxon>
        <taxon>Pseudomonadota</taxon>
        <taxon>Alphaproteobacteria</taxon>
        <taxon>Acetobacterales</taxon>
        <taxon>Acetobacteraceae</taxon>
        <taxon>Acetobacter</taxon>
    </lineage>
</organism>
<feature type="transmembrane region" description="Helical" evidence="7">
    <location>
        <begin position="64"/>
        <end position="86"/>
    </location>
</feature>
<keyword evidence="4 7" id="KW-0812">Transmembrane</keyword>
<keyword evidence="5 7" id="KW-1133">Transmembrane helix</keyword>
<evidence type="ECO:0000256" key="5">
    <source>
        <dbReference type="ARBA" id="ARBA00022989"/>
    </source>
</evidence>
<feature type="transmembrane region" description="Helical" evidence="7">
    <location>
        <begin position="170"/>
        <end position="188"/>
    </location>
</feature>
<dbReference type="PANTHER" id="PTHR36838">
    <property type="entry name" value="AUXIN EFFLUX CARRIER FAMILY PROTEIN"/>
    <property type="match status" value="1"/>
</dbReference>
<dbReference type="GO" id="GO:0016020">
    <property type="term" value="C:membrane"/>
    <property type="evidence" value="ECO:0007669"/>
    <property type="project" value="UniProtKB-SubCell"/>
</dbReference>
<keyword evidence="2" id="KW-0813">Transport</keyword>
<keyword evidence="6 7" id="KW-0472">Membrane</keyword>
<evidence type="ECO:0000256" key="4">
    <source>
        <dbReference type="ARBA" id="ARBA00022692"/>
    </source>
</evidence>
<evidence type="ECO:0000256" key="3">
    <source>
        <dbReference type="ARBA" id="ARBA00022475"/>
    </source>
</evidence>
<dbReference type="KEGG" id="asz:ASN_3211"/>
<evidence type="ECO:0000313" key="9">
    <source>
        <dbReference type="Proteomes" id="UP000056109"/>
    </source>
</evidence>
<evidence type="ECO:0000313" key="8">
    <source>
        <dbReference type="EMBL" id="CEF42453.1"/>
    </source>
</evidence>
<reference evidence="9" key="1">
    <citation type="submission" date="2014-09" db="EMBL/GenBank/DDBJ databases">
        <authorList>
            <person name="Illeghems K.G."/>
        </authorList>
    </citation>
    <scope>NUCLEOTIDE SEQUENCE [LARGE SCALE GENOMIC DNA]</scope>
    <source>
        <strain evidence="9">108B</strain>
    </source>
</reference>
<keyword evidence="9" id="KW-1185">Reference proteome</keyword>
<name>A0A0U5BCW7_9PROT</name>
<evidence type="ECO:0000256" key="1">
    <source>
        <dbReference type="ARBA" id="ARBA00004141"/>
    </source>
</evidence>
<evidence type="ECO:0000256" key="2">
    <source>
        <dbReference type="ARBA" id="ARBA00022448"/>
    </source>
</evidence>
<dbReference type="Pfam" id="PF03547">
    <property type="entry name" value="Mem_trans"/>
    <property type="match status" value="1"/>
</dbReference>
<evidence type="ECO:0000256" key="7">
    <source>
        <dbReference type="SAM" id="Phobius"/>
    </source>
</evidence>
<accession>A0A0U5BCW7</accession>
<dbReference type="Proteomes" id="UP000056109">
    <property type="component" value="Chromosome I"/>
</dbReference>
<comment type="subcellular location">
    <subcellularLocation>
        <location evidence="1">Membrane</location>
        <topology evidence="1">Multi-pass membrane protein</topology>
    </subcellularLocation>
</comment>
<proteinExistence type="predicted"/>
<dbReference type="PANTHER" id="PTHR36838:SF3">
    <property type="entry name" value="TRANSPORTER AUXIN EFFLUX CARRIER EC FAMILY"/>
    <property type="match status" value="1"/>
</dbReference>
<evidence type="ECO:0000256" key="6">
    <source>
        <dbReference type="ARBA" id="ARBA00023136"/>
    </source>
</evidence>
<dbReference type="InterPro" id="IPR004776">
    <property type="entry name" value="Mem_transp_PIN-like"/>
</dbReference>
<keyword evidence="3" id="KW-1003">Cell membrane</keyword>
<dbReference type="EMBL" id="LN606600">
    <property type="protein sequence ID" value="CEF42453.1"/>
    <property type="molecule type" value="Genomic_DNA"/>
</dbReference>
<feature type="transmembrane region" description="Helical" evidence="7">
    <location>
        <begin position="127"/>
        <end position="149"/>
    </location>
</feature>
<dbReference type="GO" id="GO:0055085">
    <property type="term" value="P:transmembrane transport"/>
    <property type="evidence" value="ECO:0007669"/>
    <property type="project" value="InterPro"/>
</dbReference>
<dbReference type="PATRIC" id="fig|446692.3.peg.3391"/>
<sequence length="207" mass="21848">MLNNLLIVLPIFALILTGWIARKSDALGPNATREVNRLVVYLALPAVLFDIVANAKITDLWEPGFIAAFTLGCFIVFAGTLCWRVSTGHHLADAAIDRLNASYANTGFVGFPLVLSLVGDTGMAPTLIATIVTVCVLFVIAIVLIEAGLQTEARRRDIVTKTLFSLVKNPLLVAPTLGGLVMVSGGHLPGPVHAFLKLLGGAAPLAL</sequence>
<feature type="transmembrane region" description="Helical" evidence="7">
    <location>
        <begin position="38"/>
        <end position="57"/>
    </location>
</feature>
<protein>
    <submittedName>
        <fullName evidence="8">Auxin efflux carrier</fullName>
    </submittedName>
</protein>
<dbReference type="AlphaFoldDB" id="A0A0U5BCW7"/>